<dbReference type="RefSeq" id="WP_160986464.1">
    <property type="nucleotide sequence ID" value="NZ_WVTD01000010.1"/>
</dbReference>
<proteinExistence type="predicted"/>
<comment type="caution">
    <text evidence="1">The sequence shown here is derived from an EMBL/GenBank/DDBJ whole genome shotgun (WGS) entry which is preliminary data.</text>
</comment>
<evidence type="ECO:0000313" key="1">
    <source>
        <dbReference type="EMBL" id="MYL98824.1"/>
    </source>
</evidence>
<name>A0A7X4GID7_9SPHN</name>
<keyword evidence="2" id="KW-1185">Reference proteome</keyword>
<accession>A0A7X4GID7</accession>
<organism evidence="1 2">
    <name type="scientific">Novosphingobium silvae</name>
    <dbReference type="NCBI Taxonomy" id="2692619"/>
    <lineage>
        <taxon>Bacteria</taxon>
        <taxon>Pseudomonadati</taxon>
        <taxon>Pseudomonadota</taxon>
        <taxon>Alphaproteobacteria</taxon>
        <taxon>Sphingomonadales</taxon>
        <taxon>Sphingomonadaceae</taxon>
        <taxon>Novosphingobium</taxon>
    </lineage>
</organism>
<dbReference type="EMBL" id="WVTD01000010">
    <property type="protein sequence ID" value="MYL98824.1"/>
    <property type="molecule type" value="Genomic_DNA"/>
</dbReference>
<evidence type="ECO:0000313" key="2">
    <source>
        <dbReference type="Proteomes" id="UP000465810"/>
    </source>
</evidence>
<protein>
    <recommendedName>
        <fullName evidence="3">Glycosyltransferase family 1 protein</fullName>
    </recommendedName>
</protein>
<dbReference type="Proteomes" id="UP000465810">
    <property type="component" value="Unassembled WGS sequence"/>
</dbReference>
<dbReference type="AlphaFoldDB" id="A0A7X4GID7"/>
<evidence type="ECO:0008006" key="3">
    <source>
        <dbReference type="Google" id="ProtNLM"/>
    </source>
</evidence>
<reference evidence="1 2" key="1">
    <citation type="submission" date="2019-12" db="EMBL/GenBank/DDBJ databases">
        <authorList>
            <person name="Feng G."/>
            <person name="Zhu H."/>
        </authorList>
    </citation>
    <scope>NUCLEOTIDE SEQUENCE [LARGE SCALE GENOMIC DNA]</scope>
    <source>
        <strain evidence="1 2">FGD1</strain>
    </source>
</reference>
<sequence length="495" mass="54622">MKFTFVIPSREFLASAGARIRYLRMVTLMEEAGHTLDLVPIADFGNLRDPGEVVVFSKCFDARAIVFAAQCQAQNRLVGVDLFDDYFSQSNDSRMTMYRTWLAQMLDRAHLAICSTPRMAELVASLRPQIPVHVFNDPASDLRLNAMPELLAGKREQALQERRIKLGWFGIGDNPFFSVGLEDLTAFGARFACLATRGWTIDCTVLTNARALDADRLAAIGNLPFRVQVELWTEKAETELLLDSFCCFLPVNAQPFSIAKSLNRAISALTAGCQVVWAGYPLYNRIDDLLYADPAELVNDLEQGTLRLSARSLGRYAQLMEELASIEVEVTRLLTFVEGLGRPAASEGGKVRALVHGHQTVGDAHKAARKLGILSVATPFAPPTLTYDVIFTGHPADGGLLMLIAEPVRERLLPDTSVPIRFFGEINKTRYVAVDWPQDTPLAMKDWSSASLPDLLAAYRGIFPAVHRRLEAVFGPVEMMISESSKLPFDPGASA</sequence>
<gene>
    <name evidence="1" type="ORF">GR702_13735</name>
</gene>